<dbReference type="AlphaFoldDB" id="A0A1I0F914"/>
<evidence type="ECO:0000256" key="1">
    <source>
        <dbReference type="SAM" id="Coils"/>
    </source>
</evidence>
<keyword evidence="1" id="KW-0175">Coiled coil</keyword>
<gene>
    <name evidence="2" type="ORF">SAMN05421676_105223</name>
</gene>
<organism evidence="2 3">
    <name type="scientific">Salinibacillus kushneri</name>
    <dbReference type="NCBI Taxonomy" id="237682"/>
    <lineage>
        <taxon>Bacteria</taxon>
        <taxon>Bacillati</taxon>
        <taxon>Bacillota</taxon>
        <taxon>Bacilli</taxon>
        <taxon>Bacillales</taxon>
        <taxon>Bacillaceae</taxon>
        <taxon>Salinibacillus</taxon>
    </lineage>
</organism>
<evidence type="ECO:0000313" key="3">
    <source>
        <dbReference type="Proteomes" id="UP000199095"/>
    </source>
</evidence>
<feature type="coiled-coil region" evidence="1">
    <location>
        <begin position="13"/>
        <end position="40"/>
    </location>
</feature>
<sequence length="168" mass="20381">MKQIFAFENIEDYEKYQNIIERFNEKLKNYQVELERNYALRDLPKAIVWTTEELATTVFSNVPIPAYINKNIMYITPDIYDWRNFFNQPLKGLQLPKIKAFYENLSENHLFTIVAHELTHHSDLFVDEFDGEREDSIWFEEGMCDYLSRKLTLSDREFHKIQKLNRNW</sequence>
<evidence type="ECO:0000313" key="2">
    <source>
        <dbReference type="EMBL" id="SET53607.1"/>
    </source>
</evidence>
<dbReference type="Proteomes" id="UP000199095">
    <property type="component" value="Unassembled WGS sequence"/>
</dbReference>
<keyword evidence="3" id="KW-1185">Reference proteome</keyword>
<reference evidence="3" key="1">
    <citation type="submission" date="2016-10" db="EMBL/GenBank/DDBJ databases">
        <authorList>
            <person name="Varghese N."/>
            <person name="Submissions S."/>
        </authorList>
    </citation>
    <scope>NUCLEOTIDE SEQUENCE [LARGE SCALE GENOMIC DNA]</scope>
    <source>
        <strain evidence="3">CGMCC 1.3566</strain>
    </source>
</reference>
<evidence type="ECO:0008006" key="4">
    <source>
        <dbReference type="Google" id="ProtNLM"/>
    </source>
</evidence>
<dbReference type="RefSeq" id="WP_245732796.1">
    <property type="nucleotide sequence ID" value="NZ_FOHJ01000005.1"/>
</dbReference>
<proteinExistence type="predicted"/>
<accession>A0A1I0F914</accession>
<name>A0A1I0F914_9BACI</name>
<protein>
    <recommendedName>
        <fullName evidence="4">Zinicin-like metallopeptidase</fullName>
    </recommendedName>
</protein>
<dbReference type="EMBL" id="FOHJ01000005">
    <property type="protein sequence ID" value="SET53607.1"/>
    <property type="molecule type" value="Genomic_DNA"/>
</dbReference>